<dbReference type="Gene3D" id="3.40.50.300">
    <property type="entry name" value="P-loop containing nucleotide triphosphate hydrolases"/>
    <property type="match status" value="1"/>
</dbReference>
<name>A0A9X4LYQ1_9ACTN</name>
<evidence type="ECO:0000259" key="1">
    <source>
        <dbReference type="Pfam" id="PF13191"/>
    </source>
</evidence>
<dbReference type="EMBL" id="JANRHA010000005">
    <property type="protein sequence ID" value="MDG3014739.1"/>
    <property type="molecule type" value="Genomic_DNA"/>
</dbReference>
<keyword evidence="3" id="KW-1185">Reference proteome</keyword>
<dbReference type="InterPro" id="IPR027417">
    <property type="entry name" value="P-loop_NTPase"/>
</dbReference>
<sequence>MGRNALIEDFDDGLDAGPGAFGRATLITGQRGTGKTVLLNALEDCAKARGWLTIAETATTGLIARLVDDHLPRLLAEHDPHGFDRRITGLTAGPVGITTTVVPDEHRPRPTLRSQIARLTDVLAVHETGLLITVDEVHAGDRAELRELFTVYQHAVREERDIGIVVAGLPVAVSEMLSDQVLTFLRRAQQVDLAAVANADVAAALREPIEAAGRTIADEALGIAVSAVRGYPFLIQLVGDLAWRANRDATDVSVDDAEHAARSAPRRMGAMVHAPALQGLSQVDRAYLGAMAVDDGPSRSSTVAERMGVAPGYGSMYRQRLIDAELIRPTAHGYVDFAMPYLREYLREHAVGDAPER</sequence>
<evidence type="ECO:0000313" key="2">
    <source>
        <dbReference type="EMBL" id="MDG3014739.1"/>
    </source>
</evidence>
<gene>
    <name evidence="2" type="ORF">NVS88_09240</name>
</gene>
<accession>A0A9X4LYQ1</accession>
<dbReference type="Proteomes" id="UP001152755">
    <property type="component" value="Unassembled WGS sequence"/>
</dbReference>
<reference evidence="2" key="1">
    <citation type="submission" date="2022-08" db="EMBL/GenBank/DDBJ databases">
        <title>Genome analysis of Corynebacteriales strain.</title>
        <authorList>
            <person name="Lee S.D."/>
        </authorList>
    </citation>
    <scope>NUCLEOTIDE SEQUENCE</scope>
    <source>
        <strain evidence="2">D3-21</strain>
    </source>
</reference>
<evidence type="ECO:0000313" key="3">
    <source>
        <dbReference type="Proteomes" id="UP001152755"/>
    </source>
</evidence>
<dbReference type="AlphaFoldDB" id="A0A9X4LYQ1"/>
<protein>
    <submittedName>
        <fullName evidence="2">ATP-binding protein</fullName>
    </submittedName>
</protein>
<proteinExistence type="predicted"/>
<keyword evidence="2" id="KW-0067">ATP-binding</keyword>
<dbReference type="SUPFAM" id="SSF52540">
    <property type="entry name" value="P-loop containing nucleoside triphosphate hydrolases"/>
    <property type="match status" value="1"/>
</dbReference>
<feature type="domain" description="Orc1-like AAA ATPase" evidence="1">
    <location>
        <begin position="2"/>
        <end position="148"/>
    </location>
</feature>
<comment type="caution">
    <text evidence="2">The sequence shown here is derived from an EMBL/GenBank/DDBJ whole genome shotgun (WGS) entry which is preliminary data.</text>
</comment>
<dbReference type="GO" id="GO:0005524">
    <property type="term" value="F:ATP binding"/>
    <property type="evidence" value="ECO:0007669"/>
    <property type="project" value="UniProtKB-KW"/>
</dbReference>
<dbReference type="Pfam" id="PF13191">
    <property type="entry name" value="AAA_16"/>
    <property type="match status" value="1"/>
</dbReference>
<dbReference type="InterPro" id="IPR041664">
    <property type="entry name" value="AAA_16"/>
</dbReference>
<keyword evidence="2" id="KW-0547">Nucleotide-binding</keyword>
<dbReference type="RefSeq" id="WP_332519744.1">
    <property type="nucleotide sequence ID" value="NZ_JANRHA010000005.1"/>
</dbReference>
<organism evidence="2 3">
    <name type="scientific">Speluncibacter jeojiensis</name>
    <dbReference type="NCBI Taxonomy" id="2710754"/>
    <lineage>
        <taxon>Bacteria</taxon>
        <taxon>Bacillati</taxon>
        <taxon>Actinomycetota</taxon>
        <taxon>Actinomycetes</taxon>
        <taxon>Mycobacteriales</taxon>
        <taxon>Speluncibacteraceae</taxon>
        <taxon>Speluncibacter</taxon>
    </lineage>
</organism>